<evidence type="ECO:0000313" key="2">
    <source>
        <dbReference type="Proteomes" id="UP001144673"/>
    </source>
</evidence>
<sequence>MVIASYTSHTSSADVNLRRLSQLFLNTTGTMRASLSLETVTMLGLELRLQLSEDDSQGSGPAGRIAHAARRPIFAALERIRDEFLRRIEHGSPRCNTFRLTSFIIAQLRATERRESPAQALSNAVAEKLADVQGYLESIVERLSLSSVGAEAGMDFDLDVLLAMDFSCDSGGFNFGGFEMGDAMW</sequence>
<name>A0A9W8QKS5_AKAMU</name>
<accession>A0A9W8QKS5</accession>
<dbReference type="KEGG" id="amus:LMH87_004914"/>
<organism evidence="1 2">
    <name type="scientific">Akanthomyces muscarius</name>
    <name type="common">Entomopathogenic fungus</name>
    <name type="synonym">Lecanicillium muscarium</name>
    <dbReference type="NCBI Taxonomy" id="2231603"/>
    <lineage>
        <taxon>Eukaryota</taxon>
        <taxon>Fungi</taxon>
        <taxon>Dikarya</taxon>
        <taxon>Ascomycota</taxon>
        <taxon>Pezizomycotina</taxon>
        <taxon>Sordariomycetes</taxon>
        <taxon>Hypocreomycetidae</taxon>
        <taxon>Hypocreales</taxon>
        <taxon>Cordycipitaceae</taxon>
        <taxon>Akanthomyces</taxon>
    </lineage>
</organism>
<dbReference type="EMBL" id="JAJHUN010000001">
    <property type="protein sequence ID" value="KAJ4163170.1"/>
    <property type="molecule type" value="Genomic_DNA"/>
</dbReference>
<dbReference type="GeneID" id="80892073"/>
<gene>
    <name evidence="1" type="ORF">LMH87_004914</name>
</gene>
<comment type="caution">
    <text evidence="1">The sequence shown here is derived from an EMBL/GenBank/DDBJ whole genome shotgun (WGS) entry which is preliminary data.</text>
</comment>
<dbReference type="RefSeq" id="XP_056058085.1">
    <property type="nucleotide sequence ID" value="XM_056202540.1"/>
</dbReference>
<evidence type="ECO:0000313" key="1">
    <source>
        <dbReference type="EMBL" id="KAJ4163170.1"/>
    </source>
</evidence>
<reference evidence="1" key="1">
    <citation type="journal article" date="2023" name="Access Microbiol">
        <title>De-novo genome assembly for Akanthomyces muscarius, a biocontrol agent of insect agricultural pests.</title>
        <authorList>
            <person name="Erdos Z."/>
            <person name="Studholme D.J."/>
            <person name="Raymond B."/>
            <person name="Sharma M."/>
        </authorList>
    </citation>
    <scope>NUCLEOTIDE SEQUENCE</scope>
    <source>
        <strain evidence="1">Ve6</strain>
    </source>
</reference>
<dbReference type="AlphaFoldDB" id="A0A9W8QKS5"/>
<proteinExistence type="predicted"/>
<keyword evidence="2" id="KW-1185">Reference proteome</keyword>
<dbReference type="Proteomes" id="UP001144673">
    <property type="component" value="Chromosome 1"/>
</dbReference>
<protein>
    <submittedName>
        <fullName evidence="1">Uncharacterized protein</fullName>
    </submittedName>
</protein>